<dbReference type="GO" id="GO:0005829">
    <property type="term" value="C:cytosol"/>
    <property type="evidence" value="ECO:0007669"/>
    <property type="project" value="TreeGrafter"/>
</dbReference>
<sequence length="179" mass="21389">HPGYSSTIIKTSPLQLSSQYSDDTNLLIIPEEIFNSEEAKHKYDDYICQQQLESKRLKYRQEFFDLLDRFSNAGLIHYDQSTLDKDCVYFLGRDCYEHLDIQDRLDVFLLHQKHLYKCLCKQFIELLFESIETFIQTFHKMNQNENLSTTNNRKVTTVSIDDIFENEIINQIKHDSRYI</sequence>
<dbReference type="Proteomes" id="UP000677228">
    <property type="component" value="Unassembled WGS sequence"/>
</dbReference>
<reference evidence="1" key="1">
    <citation type="submission" date="2021-02" db="EMBL/GenBank/DDBJ databases">
        <authorList>
            <person name="Nowell W R."/>
        </authorList>
    </citation>
    <scope>NUCLEOTIDE SEQUENCE</scope>
</reference>
<evidence type="ECO:0000313" key="1">
    <source>
        <dbReference type="EMBL" id="CAF1547574.1"/>
    </source>
</evidence>
<comment type="caution">
    <text evidence="1">The sequence shown here is derived from an EMBL/GenBank/DDBJ whole genome shotgun (WGS) entry which is preliminary data.</text>
</comment>
<proteinExistence type="predicted"/>
<name>A0A8S2FS00_9BILA</name>
<dbReference type="GO" id="GO:0005096">
    <property type="term" value="F:GTPase activator activity"/>
    <property type="evidence" value="ECO:0007669"/>
    <property type="project" value="TreeGrafter"/>
</dbReference>
<dbReference type="GO" id="GO:0007266">
    <property type="term" value="P:Rho protein signal transduction"/>
    <property type="evidence" value="ECO:0007669"/>
    <property type="project" value="TreeGrafter"/>
</dbReference>
<dbReference type="EMBL" id="CAJOBA010062273">
    <property type="protein sequence ID" value="CAF4336904.1"/>
    <property type="molecule type" value="Genomic_DNA"/>
</dbReference>
<gene>
    <name evidence="1" type="ORF">OVA965_LOCUS39107</name>
    <name evidence="2" type="ORF">TMI583_LOCUS40368</name>
</gene>
<evidence type="ECO:0000313" key="2">
    <source>
        <dbReference type="EMBL" id="CAF4336904.1"/>
    </source>
</evidence>
<dbReference type="GO" id="GO:0050770">
    <property type="term" value="P:regulation of axonogenesis"/>
    <property type="evidence" value="ECO:0007669"/>
    <property type="project" value="TreeGrafter"/>
</dbReference>
<organism evidence="1 3">
    <name type="scientific">Didymodactylos carnosus</name>
    <dbReference type="NCBI Taxonomy" id="1234261"/>
    <lineage>
        <taxon>Eukaryota</taxon>
        <taxon>Metazoa</taxon>
        <taxon>Spiralia</taxon>
        <taxon>Gnathifera</taxon>
        <taxon>Rotifera</taxon>
        <taxon>Eurotatoria</taxon>
        <taxon>Bdelloidea</taxon>
        <taxon>Philodinida</taxon>
        <taxon>Philodinidae</taxon>
        <taxon>Didymodactylos</taxon>
    </lineage>
</organism>
<dbReference type="Proteomes" id="UP000682733">
    <property type="component" value="Unassembled WGS sequence"/>
</dbReference>
<dbReference type="PANTHER" id="PTHR46005:SF4">
    <property type="entry name" value="RHO GTPASE-ACTIVATING PROTEIN 190"/>
    <property type="match status" value="1"/>
</dbReference>
<dbReference type="GO" id="GO:0008361">
    <property type="term" value="P:regulation of cell size"/>
    <property type="evidence" value="ECO:0007669"/>
    <property type="project" value="TreeGrafter"/>
</dbReference>
<protein>
    <submittedName>
        <fullName evidence="1">Uncharacterized protein</fullName>
    </submittedName>
</protein>
<dbReference type="AlphaFoldDB" id="A0A8S2FS00"/>
<accession>A0A8S2FS00</accession>
<dbReference type="EMBL" id="CAJNOK010039857">
    <property type="protein sequence ID" value="CAF1547574.1"/>
    <property type="molecule type" value="Genomic_DNA"/>
</dbReference>
<dbReference type="PANTHER" id="PTHR46005">
    <property type="entry name" value="RHO GTPASE-ACTIVATING PROTEIN 190"/>
    <property type="match status" value="1"/>
</dbReference>
<feature type="non-terminal residue" evidence="1">
    <location>
        <position position="1"/>
    </location>
</feature>
<dbReference type="InterPro" id="IPR051978">
    <property type="entry name" value="Rho-GAP_domain"/>
</dbReference>
<evidence type="ECO:0000313" key="3">
    <source>
        <dbReference type="Proteomes" id="UP000677228"/>
    </source>
</evidence>